<keyword evidence="11" id="KW-1185">Reference proteome</keyword>
<comment type="subunit">
    <text evidence="7">Interacts with G-actin; ADP-actin form.</text>
</comment>
<dbReference type="GO" id="GO:0051015">
    <property type="term" value="F:actin filament binding"/>
    <property type="evidence" value="ECO:0007669"/>
    <property type="project" value="TreeGrafter"/>
</dbReference>
<evidence type="ECO:0000259" key="9">
    <source>
        <dbReference type="PROSITE" id="PS51263"/>
    </source>
</evidence>
<reference evidence="10 11" key="1">
    <citation type="submission" date="2020-11" db="EMBL/GenBank/DDBJ databases">
        <title>Kefir isolates.</title>
        <authorList>
            <person name="Marcisauskas S."/>
            <person name="Kim Y."/>
            <person name="Blasche S."/>
        </authorList>
    </citation>
    <scope>NUCLEOTIDE SEQUENCE [LARGE SCALE GENOMIC DNA]</scope>
    <source>
        <strain evidence="10 11">KR</strain>
    </source>
</reference>
<evidence type="ECO:0000313" key="11">
    <source>
        <dbReference type="Proteomes" id="UP000777482"/>
    </source>
</evidence>
<dbReference type="OrthoDB" id="10006997at2759"/>
<feature type="region of interest" description="Disordered" evidence="8">
    <location>
        <begin position="353"/>
        <end position="392"/>
    </location>
</feature>
<evidence type="ECO:0000256" key="7">
    <source>
        <dbReference type="ARBA" id="ARBA00038532"/>
    </source>
</evidence>
<keyword evidence="4" id="KW-0677">Repeat</keyword>
<dbReference type="PANTHER" id="PTHR13759:SF1">
    <property type="entry name" value="TWINFILIN"/>
    <property type="match status" value="1"/>
</dbReference>
<dbReference type="PROSITE" id="PS51263">
    <property type="entry name" value="ADF_H"/>
    <property type="match status" value="1"/>
</dbReference>
<protein>
    <submittedName>
        <fullName evidence="10">Twinfilin-1</fullName>
    </submittedName>
</protein>
<feature type="region of interest" description="Disordered" evidence="8">
    <location>
        <begin position="192"/>
        <end position="216"/>
    </location>
</feature>
<dbReference type="InterPro" id="IPR002108">
    <property type="entry name" value="ADF-H"/>
</dbReference>
<dbReference type="InterPro" id="IPR029006">
    <property type="entry name" value="ADF-H/Gelsolin-like_dom_sf"/>
</dbReference>
<comment type="subcellular location">
    <subcellularLocation>
        <location evidence="1">Cytoplasm</location>
        <location evidence="1">Cytoskeleton</location>
    </subcellularLocation>
</comment>
<dbReference type="CDD" id="cd11285">
    <property type="entry name" value="ADF_Twf-N_like"/>
    <property type="match status" value="1"/>
</dbReference>
<comment type="caution">
    <text evidence="10">The sequence shown here is derived from an EMBL/GenBank/DDBJ whole genome shotgun (WGS) entry which is preliminary data.</text>
</comment>
<gene>
    <name evidence="10" type="primary">TWF1</name>
    <name evidence="10" type="ORF">C6P46_000280</name>
</gene>
<name>A0A9P6W8L9_RHOMI</name>
<evidence type="ECO:0000256" key="8">
    <source>
        <dbReference type="SAM" id="MobiDB-lite"/>
    </source>
</evidence>
<evidence type="ECO:0000313" key="10">
    <source>
        <dbReference type="EMBL" id="KAG0665183.1"/>
    </source>
</evidence>
<dbReference type="SUPFAM" id="SSF55753">
    <property type="entry name" value="Actin depolymerizing proteins"/>
    <property type="match status" value="2"/>
</dbReference>
<evidence type="ECO:0000256" key="4">
    <source>
        <dbReference type="ARBA" id="ARBA00022737"/>
    </source>
</evidence>
<dbReference type="InterPro" id="IPR028458">
    <property type="entry name" value="Twinfilin"/>
</dbReference>
<feature type="domain" description="ADF-H" evidence="9">
    <location>
        <begin position="6"/>
        <end position="152"/>
    </location>
</feature>
<evidence type="ECO:0000256" key="6">
    <source>
        <dbReference type="ARBA" id="ARBA00023212"/>
    </source>
</evidence>
<evidence type="ECO:0000256" key="2">
    <source>
        <dbReference type="ARBA" id="ARBA00009557"/>
    </source>
</evidence>
<keyword evidence="5" id="KW-0009">Actin-binding</keyword>
<evidence type="ECO:0000256" key="5">
    <source>
        <dbReference type="ARBA" id="ARBA00023203"/>
    </source>
</evidence>
<dbReference type="Gene3D" id="3.40.20.10">
    <property type="entry name" value="Severin"/>
    <property type="match status" value="2"/>
</dbReference>
<dbReference type="AlphaFoldDB" id="A0A9P6W8L9"/>
<sequence length="392" mass="41932">MPAQSGIEPSSETIQRWQEQLNDPQLRLVKWSIESEQVVPAGAWPSLSLSPTDSDDAASDQVLKRDFDLFKQDGVVQDKIPAYFAFRLTPPPASTFAFVAWVPDHAPVRPKMLYASSTNTLVRALGDSRFPVRISAAEKNDLTYESYLSTITHDSAAAPLTAREAEMAEIRAAEASTIDDAEARAAGRSIIFGPAADDGEGESVTSPPADGSRREIKGALPWTDEVAETVRRLGGDESQVGSCAVLEIDVPNETVVLAAEQPKTLAVPPSSPCYLLYRHAAGLVLVYSCPPSSPVKSRLLYSSAVLIFCKRAVPEWTGLSIIKKLETSDPAEITPEWIDSELGSLAATSAEQGAGLAAAESQGASANASGTSTPKPESEVKFARPARPGRRR</sequence>
<dbReference type="SMART" id="SM00102">
    <property type="entry name" value="ADF"/>
    <property type="match status" value="2"/>
</dbReference>
<dbReference type="PANTHER" id="PTHR13759">
    <property type="entry name" value="TWINFILIN"/>
    <property type="match status" value="1"/>
</dbReference>
<comment type="similarity">
    <text evidence="2">Belongs to the actin-binding proteins ADF family. Twinfilin subfamily.</text>
</comment>
<dbReference type="GO" id="GO:0005737">
    <property type="term" value="C:cytoplasm"/>
    <property type="evidence" value="ECO:0007669"/>
    <property type="project" value="TreeGrafter"/>
</dbReference>
<dbReference type="EMBL" id="PUHQ01000010">
    <property type="protein sequence ID" value="KAG0665183.1"/>
    <property type="molecule type" value="Genomic_DNA"/>
</dbReference>
<dbReference type="GO" id="GO:0005884">
    <property type="term" value="C:actin filament"/>
    <property type="evidence" value="ECO:0007669"/>
    <property type="project" value="TreeGrafter"/>
</dbReference>
<dbReference type="GO" id="GO:0003785">
    <property type="term" value="F:actin monomer binding"/>
    <property type="evidence" value="ECO:0007669"/>
    <property type="project" value="TreeGrafter"/>
</dbReference>
<dbReference type="Proteomes" id="UP000777482">
    <property type="component" value="Unassembled WGS sequence"/>
</dbReference>
<feature type="compositionally biased region" description="Low complexity" evidence="8">
    <location>
        <begin position="353"/>
        <end position="370"/>
    </location>
</feature>
<keyword evidence="6" id="KW-0206">Cytoskeleton</keyword>
<organism evidence="10 11">
    <name type="scientific">Rhodotorula mucilaginosa</name>
    <name type="common">Yeast</name>
    <name type="synonym">Rhodotorula rubra</name>
    <dbReference type="NCBI Taxonomy" id="5537"/>
    <lineage>
        <taxon>Eukaryota</taxon>
        <taxon>Fungi</taxon>
        <taxon>Dikarya</taxon>
        <taxon>Basidiomycota</taxon>
        <taxon>Pucciniomycotina</taxon>
        <taxon>Microbotryomycetes</taxon>
        <taxon>Sporidiobolales</taxon>
        <taxon>Sporidiobolaceae</taxon>
        <taxon>Rhodotorula</taxon>
    </lineage>
</organism>
<accession>A0A9P6W8L9</accession>
<dbReference type="Pfam" id="PF00241">
    <property type="entry name" value="Cofilin_ADF"/>
    <property type="match status" value="2"/>
</dbReference>
<evidence type="ECO:0000256" key="3">
    <source>
        <dbReference type="ARBA" id="ARBA00022490"/>
    </source>
</evidence>
<dbReference type="GO" id="GO:0051016">
    <property type="term" value="P:barbed-end actin filament capping"/>
    <property type="evidence" value="ECO:0007669"/>
    <property type="project" value="TreeGrafter"/>
</dbReference>
<proteinExistence type="inferred from homology"/>
<dbReference type="GO" id="GO:0030042">
    <property type="term" value="P:actin filament depolymerization"/>
    <property type="evidence" value="ECO:0007669"/>
    <property type="project" value="TreeGrafter"/>
</dbReference>
<evidence type="ECO:0000256" key="1">
    <source>
        <dbReference type="ARBA" id="ARBA00004245"/>
    </source>
</evidence>
<keyword evidence="3" id="KW-0963">Cytoplasm</keyword>